<protein>
    <recommendedName>
        <fullName evidence="1">Tf2-1-like SH3-like domain-containing protein</fullName>
    </recommendedName>
</protein>
<dbReference type="InterPro" id="IPR012337">
    <property type="entry name" value="RNaseH-like_sf"/>
</dbReference>
<dbReference type="Proteomes" id="UP001168877">
    <property type="component" value="Unassembled WGS sequence"/>
</dbReference>
<dbReference type="InterPro" id="IPR056924">
    <property type="entry name" value="SH3_Tf2-1"/>
</dbReference>
<accession>A0AA39SSV4</accession>
<dbReference type="Pfam" id="PF24626">
    <property type="entry name" value="SH3_Tf2-1"/>
    <property type="match status" value="1"/>
</dbReference>
<dbReference type="EMBL" id="JAUESC010000004">
    <property type="protein sequence ID" value="KAK0596660.1"/>
    <property type="molecule type" value="Genomic_DNA"/>
</dbReference>
<evidence type="ECO:0000313" key="3">
    <source>
        <dbReference type="Proteomes" id="UP001168877"/>
    </source>
</evidence>
<dbReference type="InterPro" id="IPR016197">
    <property type="entry name" value="Chromo-like_dom_sf"/>
</dbReference>
<feature type="domain" description="Tf2-1-like SH3-like" evidence="1">
    <location>
        <begin position="62"/>
        <end position="115"/>
    </location>
</feature>
<dbReference type="SUPFAM" id="SSF53098">
    <property type="entry name" value="Ribonuclease H-like"/>
    <property type="match status" value="1"/>
</dbReference>
<sequence>MDFIEGLPPSQGKNTILVVIDRLTKYAHFLTLSHPYNAQQVAQVFFDQIHKLHGIPTTIPYRQNTVAFRRNLKLAPKFYGPYQILAKIRKVAYRLQLPPSSMVHPVFHVSQLKKKVGDLVSVNPELPRVGPDGQFLVYPVAVLKRKLVKRHNSAVVQFLVQWSNAGPEDSTWEDSSVLTRHFLDFQP</sequence>
<name>A0AA39SSV4_ACESA</name>
<dbReference type="Gene3D" id="2.40.50.40">
    <property type="match status" value="1"/>
</dbReference>
<evidence type="ECO:0000259" key="1">
    <source>
        <dbReference type="Pfam" id="PF24626"/>
    </source>
</evidence>
<dbReference type="GO" id="GO:0003676">
    <property type="term" value="F:nucleic acid binding"/>
    <property type="evidence" value="ECO:0007669"/>
    <property type="project" value="InterPro"/>
</dbReference>
<dbReference type="Gene3D" id="3.30.420.10">
    <property type="entry name" value="Ribonuclease H-like superfamily/Ribonuclease H"/>
    <property type="match status" value="1"/>
</dbReference>
<dbReference type="AlphaFoldDB" id="A0AA39SSV4"/>
<dbReference type="InterPro" id="IPR036397">
    <property type="entry name" value="RNaseH_sf"/>
</dbReference>
<evidence type="ECO:0000313" key="2">
    <source>
        <dbReference type="EMBL" id="KAK0596660.1"/>
    </source>
</evidence>
<keyword evidence="3" id="KW-1185">Reference proteome</keyword>
<gene>
    <name evidence="2" type="ORF">LWI29_017819</name>
</gene>
<proteinExistence type="predicted"/>
<organism evidence="2 3">
    <name type="scientific">Acer saccharum</name>
    <name type="common">Sugar maple</name>
    <dbReference type="NCBI Taxonomy" id="4024"/>
    <lineage>
        <taxon>Eukaryota</taxon>
        <taxon>Viridiplantae</taxon>
        <taxon>Streptophyta</taxon>
        <taxon>Embryophyta</taxon>
        <taxon>Tracheophyta</taxon>
        <taxon>Spermatophyta</taxon>
        <taxon>Magnoliopsida</taxon>
        <taxon>eudicotyledons</taxon>
        <taxon>Gunneridae</taxon>
        <taxon>Pentapetalae</taxon>
        <taxon>rosids</taxon>
        <taxon>malvids</taxon>
        <taxon>Sapindales</taxon>
        <taxon>Sapindaceae</taxon>
        <taxon>Hippocastanoideae</taxon>
        <taxon>Acereae</taxon>
        <taxon>Acer</taxon>
    </lineage>
</organism>
<dbReference type="PANTHER" id="PTHR46148:SF52">
    <property type="entry name" value="OS04G0603800 PROTEIN"/>
    <property type="match status" value="1"/>
</dbReference>
<dbReference type="SUPFAM" id="SSF54160">
    <property type="entry name" value="Chromo domain-like"/>
    <property type="match status" value="1"/>
</dbReference>
<dbReference type="PANTHER" id="PTHR46148">
    <property type="entry name" value="CHROMO DOMAIN-CONTAINING PROTEIN"/>
    <property type="match status" value="1"/>
</dbReference>
<reference evidence="2" key="1">
    <citation type="journal article" date="2022" name="Plant J.">
        <title>Strategies of tolerance reflected in two North American maple genomes.</title>
        <authorList>
            <person name="McEvoy S.L."/>
            <person name="Sezen U.U."/>
            <person name="Trouern-Trend A."/>
            <person name="McMahon S.M."/>
            <person name="Schaberg P.G."/>
            <person name="Yang J."/>
            <person name="Wegrzyn J.L."/>
            <person name="Swenson N.G."/>
        </authorList>
    </citation>
    <scope>NUCLEOTIDE SEQUENCE</scope>
    <source>
        <strain evidence="2">NS2018</strain>
    </source>
</reference>
<reference evidence="2" key="2">
    <citation type="submission" date="2023-06" db="EMBL/GenBank/DDBJ databases">
        <authorList>
            <person name="Swenson N.G."/>
            <person name="Wegrzyn J.L."/>
            <person name="Mcevoy S.L."/>
        </authorList>
    </citation>
    <scope>NUCLEOTIDE SEQUENCE</scope>
    <source>
        <strain evidence="2">NS2018</strain>
        <tissue evidence="2">Leaf</tissue>
    </source>
</reference>
<comment type="caution">
    <text evidence="2">The sequence shown here is derived from an EMBL/GenBank/DDBJ whole genome shotgun (WGS) entry which is preliminary data.</text>
</comment>